<dbReference type="GO" id="GO:0016874">
    <property type="term" value="F:ligase activity"/>
    <property type="evidence" value="ECO:0007669"/>
    <property type="project" value="UniProtKB-KW"/>
</dbReference>
<dbReference type="AlphaFoldDB" id="A0A4Z0L4U9"/>
<keyword evidence="1" id="KW-0436">Ligase</keyword>
<dbReference type="Gene3D" id="3.90.1140.10">
    <property type="entry name" value="Cyclic phosphodiesterase"/>
    <property type="match status" value="1"/>
</dbReference>
<comment type="caution">
    <text evidence="1">The sequence shown here is derived from an EMBL/GenBank/DDBJ whole genome shotgun (WGS) entry which is preliminary data.</text>
</comment>
<name>A0A4Z0L4U9_9FLAO</name>
<keyword evidence="2" id="KW-1185">Reference proteome</keyword>
<organism evidence="1 2">
    <name type="scientific">Flavobacterium humi</name>
    <dbReference type="NCBI Taxonomy" id="2562683"/>
    <lineage>
        <taxon>Bacteria</taxon>
        <taxon>Pseudomonadati</taxon>
        <taxon>Bacteroidota</taxon>
        <taxon>Flavobacteriia</taxon>
        <taxon>Flavobacteriales</taxon>
        <taxon>Flavobacteriaceae</taxon>
        <taxon>Flavobacterium</taxon>
    </lineage>
</organism>
<dbReference type="RefSeq" id="WP_135527604.1">
    <property type="nucleotide sequence ID" value="NZ_SRLH01000010.1"/>
</dbReference>
<dbReference type="EMBL" id="SRLH01000010">
    <property type="protein sequence ID" value="TGD56571.1"/>
    <property type="molecule type" value="Genomic_DNA"/>
</dbReference>
<proteinExistence type="predicted"/>
<protein>
    <submittedName>
        <fullName evidence="1">2'-5' RNA ligase family protein</fullName>
    </submittedName>
</protein>
<reference evidence="1 2" key="1">
    <citation type="submission" date="2019-04" db="EMBL/GenBank/DDBJ databases">
        <title>Flavobacterium sp. strain DS2-A Genome sequencing and assembly.</title>
        <authorList>
            <person name="Kim I."/>
        </authorList>
    </citation>
    <scope>NUCLEOTIDE SEQUENCE [LARGE SCALE GENOMIC DNA]</scope>
    <source>
        <strain evidence="1 2">DS2-A</strain>
    </source>
</reference>
<gene>
    <name evidence="1" type="ORF">E4635_15425</name>
</gene>
<evidence type="ECO:0000313" key="1">
    <source>
        <dbReference type="EMBL" id="TGD56571.1"/>
    </source>
</evidence>
<dbReference type="Pfam" id="PF13563">
    <property type="entry name" value="2_5_RNA_ligase2"/>
    <property type="match status" value="1"/>
</dbReference>
<dbReference type="InterPro" id="IPR009097">
    <property type="entry name" value="Cyclic_Pdiesterase"/>
</dbReference>
<dbReference type="Proteomes" id="UP000297407">
    <property type="component" value="Unassembled WGS sequence"/>
</dbReference>
<dbReference type="OrthoDB" id="980044at2"/>
<sequence>MKSLYSVAIHPSGEIIALVKSMKEQLAVAIGWFNSKNSVAHITINEFEADENLLANVKKQLTVICDALEPVAIHFEGFGTYPTNGAFFISPDEASKMALKTIMKRINDSLRVPAKFKSSDPHLSIARKLTPEKIETAHQLFTTLDMNFVCHSVVIRKFNPEKKQFEVTDTFLFHSNTSAFPVQGSLF</sequence>
<evidence type="ECO:0000313" key="2">
    <source>
        <dbReference type="Proteomes" id="UP000297407"/>
    </source>
</evidence>
<dbReference type="SUPFAM" id="SSF55144">
    <property type="entry name" value="LigT-like"/>
    <property type="match status" value="1"/>
</dbReference>
<accession>A0A4Z0L4U9</accession>